<name>A0A1V4AXB2_9BACT</name>
<dbReference type="Pfam" id="PF13237">
    <property type="entry name" value="Fer4_10"/>
    <property type="match status" value="1"/>
</dbReference>
<evidence type="ECO:0000313" key="6">
    <source>
        <dbReference type="EMBL" id="OOP57770.1"/>
    </source>
</evidence>
<dbReference type="EMBL" id="AYTS01000014">
    <property type="protein sequence ID" value="OOP57770.1"/>
    <property type="molecule type" value="Genomic_DNA"/>
</dbReference>
<proteinExistence type="predicted"/>
<dbReference type="PANTHER" id="PTHR43687:SF1">
    <property type="entry name" value="FERREDOXIN III"/>
    <property type="match status" value="1"/>
</dbReference>
<keyword evidence="3" id="KW-0408">Iron</keyword>
<accession>A0A1V4AXB2</accession>
<keyword evidence="4" id="KW-0411">Iron-sulfur</keyword>
<dbReference type="GO" id="GO:0046872">
    <property type="term" value="F:metal ion binding"/>
    <property type="evidence" value="ECO:0007669"/>
    <property type="project" value="UniProtKB-KW"/>
</dbReference>
<reference evidence="6 7" key="1">
    <citation type="journal article" date="2017" name="Water Res.">
        <title>Discovery and metagenomic analysis of an anammox bacterial enrichment related to Candidatus "Brocadia caroliniensis" in a full-scale glycerol-fed nitritation-denitritation separate centrate treatment process.</title>
        <authorList>
            <person name="Park H."/>
            <person name="Brotto A.C."/>
            <person name="van Loosdrecht M.C."/>
            <person name="Chandran K."/>
        </authorList>
    </citation>
    <scope>NUCLEOTIDE SEQUENCE [LARGE SCALE GENOMIC DNA]</scope>
    <source>
        <strain evidence="6">26THWARD</strain>
    </source>
</reference>
<gene>
    <name evidence="6" type="ORF">AYP45_01485</name>
</gene>
<feature type="domain" description="4Fe-4S ferredoxin-type" evidence="5">
    <location>
        <begin position="23"/>
        <end position="52"/>
    </location>
</feature>
<comment type="caution">
    <text evidence="6">The sequence shown here is derived from an EMBL/GenBank/DDBJ whole genome shotgun (WGS) entry which is preliminary data.</text>
</comment>
<dbReference type="InterPro" id="IPR017896">
    <property type="entry name" value="4Fe4S_Fe-S-bd"/>
</dbReference>
<dbReference type="PROSITE" id="PS51379">
    <property type="entry name" value="4FE4S_FER_2"/>
    <property type="match status" value="2"/>
</dbReference>
<dbReference type="PANTHER" id="PTHR43687">
    <property type="entry name" value="ADENYLYLSULFATE REDUCTASE, BETA SUBUNIT"/>
    <property type="match status" value="1"/>
</dbReference>
<organism evidence="6 7">
    <name type="scientific">Candidatus Brocadia carolinensis</name>
    <dbReference type="NCBI Taxonomy" id="1004156"/>
    <lineage>
        <taxon>Bacteria</taxon>
        <taxon>Pseudomonadati</taxon>
        <taxon>Planctomycetota</taxon>
        <taxon>Candidatus Brocadiia</taxon>
        <taxon>Candidatus Brocadiales</taxon>
        <taxon>Candidatus Brocadiaceae</taxon>
        <taxon>Candidatus Brocadia</taxon>
    </lineage>
</organism>
<dbReference type="Proteomes" id="UP000189681">
    <property type="component" value="Unassembled WGS sequence"/>
</dbReference>
<dbReference type="Gene3D" id="3.30.70.20">
    <property type="match status" value="1"/>
</dbReference>
<dbReference type="InterPro" id="IPR017900">
    <property type="entry name" value="4Fe4S_Fe_S_CS"/>
</dbReference>
<dbReference type="AlphaFoldDB" id="A0A1V4AXB2"/>
<protein>
    <recommendedName>
        <fullName evidence="5">4Fe-4S ferredoxin-type domain-containing protein</fullName>
    </recommendedName>
</protein>
<evidence type="ECO:0000256" key="3">
    <source>
        <dbReference type="ARBA" id="ARBA00023004"/>
    </source>
</evidence>
<evidence type="ECO:0000256" key="1">
    <source>
        <dbReference type="ARBA" id="ARBA00022485"/>
    </source>
</evidence>
<sequence length="89" mass="10419">MFLVLQEDKEDHVPEEKTSKRKGIVHINHEYCKRCGICVNFCPVKNLEIRQQKLMELERCIACRMCQRYCPDIAIEIEEIDAKAVIPGK</sequence>
<dbReference type="SUPFAM" id="SSF54862">
    <property type="entry name" value="4Fe-4S ferredoxins"/>
    <property type="match status" value="1"/>
</dbReference>
<feature type="domain" description="4Fe-4S ferredoxin-type" evidence="5">
    <location>
        <begin position="55"/>
        <end position="80"/>
    </location>
</feature>
<keyword evidence="2" id="KW-0479">Metal-binding</keyword>
<evidence type="ECO:0000256" key="2">
    <source>
        <dbReference type="ARBA" id="ARBA00022723"/>
    </source>
</evidence>
<evidence type="ECO:0000259" key="5">
    <source>
        <dbReference type="PROSITE" id="PS51379"/>
    </source>
</evidence>
<dbReference type="Gene3D" id="3.30.70.3270">
    <property type="match status" value="1"/>
</dbReference>
<evidence type="ECO:0000313" key="7">
    <source>
        <dbReference type="Proteomes" id="UP000189681"/>
    </source>
</evidence>
<dbReference type="STRING" id="1004156.AYP45_01485"/>
<evidence type="ECO:0000256" key="4">
    <source>
        <dbReference type="ARBA" id="ARBA00023014"/>
    </source>
</evidence>
<keyword evidence="1" id="KW-0004">4Fe-4S</keyword>
<dbReference type="InterPro" id="IPR050572">
    <property type="entry name" value="Fe-S_Ferredoxin"/>
</dbReference>
<dbReference type="GO" id="GO:0051539">
    <property type="term" value="F:4 iron, 4 sulfur cluster binding"/>
    <property type="evidence" value="ECO:0007669"/>
    <property type="project" value="UniProtKB-KW"/>
</dbReference>
<dbReference type="PROSITE" id="PS00198">
    <property type="entry name" value="4FE4S_FER_1"/>
    <property type="match status" value="2"/>
</dbReference>